<dbReference type="OrthoDB" id="3000289at2759"/>
<sequence length="256" mass="29292">MDTSYRVSYASVWGMLLLRFLHPSNAKNFYARYLAGIIFHPCYYTDFIWRWNCDRTELDVVRHLATCAITQEVLDNAYPWALVWIDQHSSVHFRDHNQRLEVERQDRICQYGELAVAGDFRGWWSPDHGDTHHIQLLLFYEQYEYQSAGHTHTQDNPYWLLCGEDAMFSWLNEFPLMLPGAPLPAMSPAPDDVVFGDEDVPMTPNVVANTSAEDAELAPNSTDDDAADDEEPSAETDATLASDLDRMHIVPRCSSA</sequence>
<dbReference type="EMBL" id="KZ293649">
    <property type="protein sequence ID" value="PBK97565.1"/>
    <property type="molecule type" value="Genomic_DNA"/>
</dbReference>
<organism evidence="3 4">
    <name type="scientific">Armillaria gallica</name>
    <name type="common">Bulbous honey fungus</name>
    <name type="synonym">Armillaria bulbosa</name>
    <dbReference type="NCBI Taxonomy" id="47427"/>
    <lineage>
        <taxon>Eukaryota</taxon>
        <taxon>Fungi</taxon>
        <taxon>Dikarya</taxon>
        <taxon>Basidiomycota</taxon>
        <taxon>Agaricomycotina</taxon>
        <taxon>Agaricomycetes</taxon>
        <taxon>Agaricomycetidae</taxon>
        <taxon>Agaricales</taxon>
        <taxon>Marasmiineae</taxon>
        <taxon>Physalacriaceae</taxon>
        <taxon>Armillaria</taxon>
    </lineage>
</organism>
<feature type="signal peptide" evidence="2">
    <location>
        <begin position="1"/>
        <end position="26"/>
    </location>
</feature>
<evidence type="ECO:0008006" key="5">
    <source>
        <dbReference type="Google" id="ProtNLM"/>
    </source>
</evidence>
<keyword evidence="2" id="KW-0732">Signal</keyword>
<dbReference type="Proteomes" id="UP000217790">
    <property type="component" value="Unassembled WGS sequence"/>
</dbReference>
<protein>
    <recommendedName>
        <fullName evidence="5">HNH nuclease domain-containing protein</fullName>
    </recommendedName>
</protein>
<dbReference type="AlphaFoldDB" id="A0A2H3DQS7"/>
<name>A0A2H3DQS7_ARMGA</name>
<dbReference type="InParanoid" id="A0A2H3DQS7"/>
<evidence type="ECO:0000313" key="4">
    <source>
        <dbReference type="Proteomes" id="UP000217790"/>
    </source>
</evidence>
<feature type="chain" id="PRO_5013601505" description="HNH nuclease domain-containing protein" evidence="2">
    <location>
        <begin position="27"/>
        <end position="256"/>
    </location>
</feature>
<feature type="compositionally biased region" description="Acidic residues" evidence="1">
    <location>
        <begin position="222"/>
        <end position="234"/>
    </location>
</feature>
<proteinExistence type="predicted"/>
<evidence type="ECO:0000313" key="3">
    <source>
        <dbReference type="EMBL" id="PBK97565.1"/>
    </source>
</evidence>
<reference evidence="4" key="1">
    <citation type="journal article" date="2017" name="Nat. Ecol. Evol.">
        <title>Genome expansion and lineage-specific genetic innovations in the forest pathogenic fungi Armillaria.</title>
        <authorList>
            <person name="Sipos G."/>
            <person name="Prasanna A.N."/>
            <person name="Walter M.C."/>
            <person name="O'Connor E."/>
            <person name="Balint B."/>
            <person name="Krizsan K."/>
            <person name="Kiss B."/>
            <person name="Hess J."/>
            <person name="Varga T."/>
            <person name="Slot J."/>
            <person name="Riley R."/>
            <person name="Boka B."/>
            <person name="Rigling D."/>
            <person name="Barry K."/>
            <person name="Lee J."/>
            <person name="Mihaltcheva S."/>
            <person name="LaButti K."/>
            <person name="Lipzen A."/>
            <person name="Waldron R."/>
            <person name="Moloney N.M."/>
            <person name="Sperisen C."/>
            <person name="Kredics L."/>
            <person name="Vagvoelgyi C."/>
            <person name="Patrignani A."/>
            <person name="Fitzpatrick D."/>
            <person name="Nagy I."/>
            <person name="Doyle S."/>
            <person name="Anderson J.B."/>
            <person name="Grigoriev I.V."/>
            <person name="Gueldener U."/>
            <person name="Muensterkoetter M."/>
            <person name="Nagy L.G."/>
        </authorList>
    </citation>
    <scope>NUCLEOTIDE SEQUENCE [LARGE SCALE GENOMIC DNA]</scope>
    <source>
        <strain evidence="4">Ar21-2</strain>
    </source>
</reference>
<evidence type="ECO:0000256" key="1">
    <source>
        <dbReference type="SAM" id="MobiDB-lite"/>
    </source>
</evidence>
<keyword evidence="4" id="KW-1185">Reference proteome</keyword>
<feature type="region of interest" description="Disordered" evidence="1">
    <location>
        <begin position="202"/>
        <end position="245"/>
    </location>
</feature>
<accession>A0A2H3DQS7</accession>
<gene>
    <name evidence="3" type="ORF">ARMGADRAFT_1027057</name>
</gene>
<evidence type="ECO:0000256" key="2">
    <source>
        <dbReference type="SAM" id="SignalP"/>
    </source>
</evidence>